<feature type="repeat" description="ANK" evidence="1">
    <location>
        <begin position="209"/>
        <end position="241"/>
    </location>
</feature>
<dbReference type="OMA" id="MERESCM"/>
<feature type="repeat" description="ANK" evidence="1">
    <location>
        <begin position="136"/>
        <end position="168"/>
    </location>
</feature>
<sequence>MWQQLKATVSFPVRFTINPLHASNWYGLVFNSEVRVGYLQAFWGVAIFLHAASGLLAVGHIRQQADEDEELEEASSLLHDAADLGSIRALQLLLLSYQPGSQTQADELVTAAKNGFVVEVEALLQKPHDPNLTDAVGDSALAMAASEGHVEVARILLEASKDLANDDVFTALMCASAKGHVEVVRILLEAGANMDLAGAGASKDLAKNSGITALMFASADGDAEVARILLEAGASKDLADNVGYTALMYASDKGDAEVVRILLEAGASKDLADNAGITVFLVRLQSRSCGSCKHSVAVMFASARGHVEVARVLLLACANRDFANNDCFAALMAASEQGHVEVARILLEAGASKDLANNDGFRQKELWFLWPAD</sequence>
<comment type="caution">
    <text evidence="2">The sequence shown here is derived from an EMBL/GenBank/DDBJ whole genome shotgun (WGS) entry which is preliminary data.</text>
</comment>
<organism evidence="2 3">
    <name type="scientific">Symbiodinium microadriaticum</name>
    <name type="common">Dinoflagellate</name>
    <name type="synonym">Zooxanthella microadriatica</name>
    <dbReference type="NCBI Taxonomy" id="2951"/>
    <lineage>
        <taxon>Eukaryota</taxon>
        <taxon>Sar</taxon>
        <taxon>Alveolata</taxon>
        <taxon>Dinophyceae</taxon>
        <taxon>Suessiales</taxon>
        <taxon>Symbiodiniaceae</taxon>
        <taxon>Symbiodinium</taxon>
    </lineage>
</organism>
<dbReference type="Gene3D" id="1.25.40.20">
    <property type="entry name" value="Ankyrin repeat-containing domain"/>
    <property type="match status" value="3"/>
</dbReference>
<dbReference type="Pfam" id="PF12796">
    <property type="entry name" value="Ank_2"/>
    <property type="match status" value="3"/>
</dbReference>
<name>A0A1Q9CWJ2_SYMMI</name>
<dbReference type="PROSITE" id="PS50088">
    <property type="entry name" value="ANK_REPEAT"/>
    <property type="match status" value="5"/>
</dbReference>
<dbReference type="PANTHER" id="PTHR24120:SF4">
    <property type="entry name" value="GH07239P"/>
    <property type="match status" value="1"/>
</dbReference>
<evidence type="ECO:0000313" key="2">
    <source>
        <dbReference type="EMBL" id="OLP87286.1"/>
    </source>
</evidence>
<dbReference type="InterPro" id="IPR036770">
    <property type="entry name" value="Ankyrin_rpt-contain_sf"/>
</dbReference>
<keyword evidence="3" id="KW-1185">Reference proteome</keyword>
<dbReference type="SMART" id="SM00248">
    <property type="entry name" value="ANK"/>
    <property type="match status" value="6"/>
</dbReference>
<feature type="repeat" description="ANK" evidence="1">
    <location>
        <begin position="167"/>
        <end position="199"/>
    </location>
</feature>
<feature type="repeat" description="ANK" evidence="1">
    <location>
        <begin position="326"/>
        <end position="358"/>
    </location>
</feature>
<accession>A0A1Q9CWJ2</accession>
<reference evidence="2 3" key="1">
    <citation type="submission" date="2016-02" db="EMBL/GenBank/DDBJ databases">
        <title>Genome analysis of coral dinoflagellate symbionts highlights evolutionary adaptations to a symbiotic lifestyle.</title>
        <authorList>
            <person name="Aranda M."/>
            <person name="Li Y."/>
            <person name="Liew Y.J."/>
            <person name="Baumgarten S."/>
            <person name="Simakov O."/>
            <person name="Wilson M."/>
            <person name="Piel J."/>
            <person name="Ashoor H."/>
            <person name="Bougouffa S."/>
            <person name="Bajic V.B."/>
            <person name="Ryu T."/>
            <person name="Ravasi T."/>
            <person name="Bayer T."/>
            <person name="Micklem G."/>
            <person name="Kim H."/>
            <person name="Bhak J."/>
            <person name="Lajeunesse T.C."/>
            <person name="Voolstra C.R."/>
        </authorList>
    </citation>
    <scope>NUCLEOTIDE SEQUENCE [LARGE SCALE GENOMIC DNA]</scope>
    <source>
        <strain evidence="2 3">CCMP2467</strain>
    </source>
</reference>
<keyword evidence="1" id="KW-0040">ANK repeat</keyword>
<proteinExistence type="predicted"/>
<dbReference type="PANTHER" id="PTHR24120">
    <property type="entry name" value="GH07239P"/>
    <property type="match status" value="1"/>
</dbReference>
<dbReference type="OrthoDB" id="194358at2759"/>
<dbReference type="EMBL" id="LSRX01000868">
    <property type="protein sequence ID" value="OLP87286.1"/>
    <property type="molecule type" value="Genomic_DNA"/>
</dbReference>
<dbReference type="PROSITE" id="PS50297">
    <property type="entry name" value="ANK_REP_REGION"/>
    <property type="match status" value="5"/>
</dbReference>
<dbReference type="InterPro" id="IPR002110">
    <property type="entry name" value="Ankyrin_rpt"/>
</dbReference>
<evidence type="ECO:0000313" key="3">
    <source>
        <dbReference type="Proteomes" id="UP000186817"/>
    </source>
</evidence>
<dbReference type="PRINTS" id="PR01415">
    <property type="entry name" value="ANKYRIN"/>
</dbReference>
<dbReference type="AlphaFoldDB" id="A0A1Q9CWJ2"/>
<evidence type="ECO:0000256" key="1">
    <source>
        <dbReference type="PROSITE-ProRule" id="PRU00023"/>
    </source>
</evidence>
<protein>
    <submittedName>
        <fullName evidence="2">Ankyrin repeat domain-containing protein 17</fullName>
    </submittedName>
</protein>
<feature type="repeat" description="ANK" evidence="1">
    <location>
        <begin position="242"/>
        <end position="274"/>
    </location>
</feature>
<dbReference type="Proteomes" id="UP000186817">
    <property type="component" value="Unassembled WGS sequence"/>
</dbReference>
<gene>
    <name evidence="2" type="primary">ANKRD17</name>
    <name evidence="2" type="ORF">AK812_SmicGene31496</name>
</gene>
<dbReference type="SUPFAM" id="SSF48403">
    <property type="entry name" value="Ankyrin repeat"/>
    <property type="match status" value="1"/>
</dbReference>